<evidence type="ECO:0000313" key="2">
    <source>
        <dbReference type="EMBL" id="MEP0864439.1"/>
    </source>
</evidence>
<dbReference type="InterPro" id="IPR029787">
    <property type="entry name" value="Nucleotide_cyclase"/>
</dbReference>
<sequence>MNQAQALRLDISYVAQPDMNALGAPPLSLQVSDRYLSLQSTLQELSLHDGQVETDKIGREVAGAFKANPLLPGIILNQQGRLAGMISRRRFLEFMSRPYGLELFSQRPIECLYRAAQTEMLTFPGETPIVTAARRSLDRRPELLDEPIVVEVAPQVYRLLDVHQLLLAQAQIHELATQLVTQLYNQLAITNQQLLHLASSDSLTGVANRRRFDEYFLSCWQQMQENSSGLCLILCDVDFFKKYNDTYGHQAGDDCLRQVAAAIEQTVKHPEDLVARYGGEEFAIIVPHTPLAGAVHVAESIQQAVKALKIPHACSEVSEYVTVSLGVAIGFPSPAFSPSMLVTAADEMLYKAKQTGRDRVSVCSF</sequence>
<evidence type="ECO:0000313" key="3">
    <source>
        <dbReference type="Proteomes" id="UP001442494"/>
    </source>
</evidence>
<keyword evidence="3" id="KW-1185">Reference proteome</keyword>
<dbReference type="PANTHER" id="PTHR45138:SF9">
    <property type="entry name" value="DIGUANYLATE CYCLASE DGCM-RELATED"/>
    <property type="match status" value="1"/>
</dbReference>
<name>A0ABV0JLW6_9CYAN</name>
<dbReference type="PANTHER" id="PTHR45138">
    <property type="entry name" value="REGULATORY COMPONENTS OF SENSORY TRANSDUCTION SYSTEM"/>
    <property type="match status" value="1"/>
</dbReference>
<accession>A0ABV0JLW6</accession>
<protein>
    <submittedName>
        <fullName evidence="2">Diguanylate cyclase</fullName>
        <ecNumber evidence="2">2.7.7.65</ecNumber>
    </submittedName>
</protein>
<dbReference type="SUPFAM" id="SSF55073">
    <property type="entry name" value="Nucleotide cyclase"/>
    <property type="match status" value="1"/>
</dbReference>
<gene>
    <name evidence="2" type="ORF">NDI37_08145</name>
</gene>
<dbReference type="PROSITE" id="PS50887">
    <property type="entry name" value="GGDEF"/>
    <property type="match status" value="1"/>
</dbReference>
<proteinExistence type="predicted"/>
<organism evidence="2 3">
    <name type="scientific">Funiculus sociatus GB2-A5</name>
    <dbReference type="NCBI Taxonomy" id="2933946"/>
    <lineage>
        <taxon>Bacteria</taxon>
        <taxon>Bacillati</taxon>
        <taxon>Cyanobacteriota</taxon>
        <taxon>Cyanophyceae</taxon>
        <taxon>Coleofasciculales</taxon>
        <taxon>Coleofasciculaceae</taxon>
        <taxon>Funiculus</taxon>
    </lineage>
</organism>
<dbReference type="Pfam" id="PF00990">
    <property type="entry name" value="GGDEF"/>
    <property type="match status" value="1"/>
</dbReference>
<keyword evidence="2" id="KW-0548">Nucleotidyltransferase</keyword>
<keyword evidence="2" id="KW-0808">Transferase</keyword>
<dbReference type="InterPro" id="IPR050469">
    <property type="entry name" value="Diguanylate_Cyclase"/>
</dbReference>
<dbReference type="CDD" id="cd01949">
    <property type="entry name" value="GGDEF"/>
    <property type="match status" value="1"/>
</dbReference>
<comment type="caution">
    <text evidence="2">The sequence shown here is derived from an EMBL/GenBank/DDBJ whole genome shotgun (WGS) entry which is preliminary data.</text>
</comment>
<dbReference type="Gene3D" id="3.30.70.270">
    <property type="match status" value="1"/>
</dbReference>
<reference evidence="2 3" key="1">
    <citation type="submission" date="2022-04" db="EMBL/GenBank/DDBJ databases">
        <title>Positive selection, recombination, and allopatry shape intraspecific diversity of widespread and dominant cyanobacteria.</title>
        <authorList>
            <person name="Wei J."/>
            <person name="Shu W."/>
            <person name="Hu C."/>
        </authorList>
    </citation>
    <scope>NUCLEOTIDE SEQUENCE [LARGE SCALE GENOMIC DNA]</scope>
    <source>
        <strain evidence="2 3">GB2-A5</strain>
    </source>
</reference>
<dbReference type="SMART" id="SM00267">
    <property type="entry name" value="GGDEF"/>
    <property type="match status" value="1"/>
</dbReference>
<dbReference type="RefSeq" id="WP_199295268.1">
    <property type="nucleotide sequence ID" value="NZ_JAMPKK010000013.1"/>
</dbReference>
<feature type="domain" description="GGDEF" evidence="1">
    <location>
        <begin position="228"/>
        <end position="365"/>
    </location>
</feature>
<dbReference type="InterPro" id="IPR000160">
    <property type="entry name" value="GGDEF_dom"/>
</dbReference>
<dbReference type="GO" id="GO:0052621">
    <property type="term" value="F:diguanylate cyclase activity"/>
    <property type="evidence" value="ECO:0007669"/>
    <property type="project" value="UniProtKB-EC"/>
</dbReference>
<dbReference type="InterPro" id="IPR043128">
    <property type="entry name" value="Rev_trsase/Diguanyl_cyclase"/>
</dbReference>
<dbReference type="EC" id="2.7.7.65" evidence="2"/>
<dbReference type="EMBL" id="JAMPKK010000013">
    <property type="protein sequence ID" value="MEP0864439.1"/>
    <property type="molecule type" value="Genomic_DNA"/>
</dbReference>
<dbReference type="Proteomes" id="UP001442494">
    <property type="component" value="Unassembled WGS sequence"/>
</dbReference>
<evidence type="ECO:0000259" key="1">
    <source>
        <dbReference type="PROSITE" id="PS50887"/>
    </source>
</evidence>
<dbReference type="NCBIfam" id="TIGR00254">
    <property type="entry name" value="GGDEF"/>
    <property type="match status" value="1"/>
</dbReference>